<dbReference type="AlphaFoldDB" id="A0A6D2J532"/>
<organism evidence="2 3">
    <name type="scientific">Microthlaspi erraticum</name>
    <dbReference type="NCBI Taxonomy" id="1685480"/>
    <lineage>
        <taxon>Eukaryota</taxon>
        <taxon>Viridiplantae</taxon>
        <taxon>Streptophyta</taxon>
        <taxon>Embryophyta</taxon>
        <taxon>Tracheophyta</taxon>
        <taxon>Spermatophyta</taxon>
        <taxon>Magnoliopsida</taxon>
        <taxon>eudicotyledons</taxon>
        <taxon>Gunneridae</taxon>
        <taxon>Pentapetalae</taxon>
        <taxon>rosids</taxon>
        <taxon>malvids</taxon>
        <taxon>Brassicales</taxon>
        <taxon>Brassicaceae</taxon>
        <taxon>Coluteocarpeae</taxon>
        <taxon>Microthlaspi</taxon>
    </lineage>
</organism>
<gene>
    <name evidence="2" type="ORF">MERR_LOCUS23274</name>
</gene>
<dbReference type="PANTHER" id="PTHR31385">
    <property type="entry name" value="PUTATIVE (DUF220)-RELATED"/>
    <property type="match status" value="1"/>
</dbReference>
<comment type="caution">
    <text evidence="2">The sequence shown here is derived from an EMBL/GenBank/DDBJ whole genome shotgun (WGS) entry which is preliminary data.</text>
</comment>
<evidence type="ECO:0000313" key="2">
    <source>
        <dbReference type="EMBL" id="CAA7036039.1"/>
    </source>
</evidence>
<protein>
    <submittedName>
        <fullName evidence="2">Uncharacterized protein</fullName>
    </submittedName>
</protein>
<reference evidence="2" key="1">
    <citation type="submission" date="2020-01" db="EMBL/GenBank/DDBJ databases">
        <authorList>
            <person name="Mishra B."/>
        </authorList>
    </citation>
    <scope>NUCLEOTIDE SEQUENCE [LARGE SCALE GENOMIC DNA]</scope>
</reference>
<accession>A0A6D2J532</accession>
<feature type="compositionally biased region" description="Basic and acidic residues" evidence="1">
    <location>
        <begin position="19"/>
        <end position="40"/>
    </location>
</feature>
<name>A0A6D2J532_9BRAS</name>
<dbReference type="EMBL" id="CACVBM020001163">
    <property type="protein sequence ID" value="CAA7036039.1"/>
    <property type="molecule type" value="Genomic_DNA"/>
</dbReference>
<keyword evidence="3" id="KW-1185">Reference proteome</keyword>
<dbReference type="PANTHER" id="PTHR31385:SF6">
    <property type="entry name" value="DUF220 DOMAIN-CONTAINING PROTEIN-RELATED"/>
    <property type="match status" value="1"/>
</dbReference>
<dbReference type="OrthoDB" id="1112663at2759"/>
<evidence type="ECO:0000256" key="1">
    <source>
        <dbReference type="SAM" id="MobiDB-lite"/>
    </source>
</evidence>
<feature type="region of interest" description="Disordered" evidence="1">
    <location>
        <begin position="1"/>
        <end position="47"/>
    </location>
</feature>
<dbReference type="Proteomes" id="UP000467841">
    <property type="component" value="Unassembled WGS sequence"/>
</dbReference>
<evidence type="ECO:0000313" key="3">
    <source>
        <dbReference type="Proteomes" id="UP000467841"/>
    </source>
</evidence>
<proteinExistence type="predicted"/>
<sequence length="136" mass="15715">MGVFPGFGSWINQNTQRPPETESERSENVESKSVSEKDTNNHIPPAVAERKVYYDKDHMMKQGELWHEAEKKHPWHDAPPKVTMEKGVCHMNIELIVGNSPDGVYFTMTDPESGPFFDFDKRRKMMVFSFLLLISI</sequence>